<keyword evidence="4" id="KW-0349">Heme</keyword>
<dbReference type="GO" id="GO:0016705">
    <property type="term" value="F:oxidoreductase activity, acting on paired donors, with incorporation or reduction of molecular oxygen"/>
    <property type="evidence" value="ECO:0007669"/>
    <property type="project" value="InterPro"/>
</dbReference>
<evidence type="ECO:0000313" key="12">
    <source>
        <dbReference type="EMBL" id="EOY20233.1"/>
    </source>
</evidence>
<dbReference type="Proteomes" id="UP000026915">
    <property type="component" value="Chromosome 10"/>
</dbReference>
<protein>
    <submittedName>
        <fullName evidence="12">Cytochrome P450, family 714, subfamily A, polypeptide 1, putative</fullName>
    </submittedName>
</protein>
<evidence type="ECO:0000256" key="7">
    <source>
        <dbReference type="ARBA" id="ARBA00022989"/>
    </source>
</evidence>
<dbReference type="GO" id="GO:0020037">
    <property type="term" value="F:heme binding"/>
    <property type="evidence" value="ECO:0007669"/>
    <property type="project" value="InterPro"/>
</dbReference>
<evidence type="ECO:0000256" key="5">
    <source>
        <dbReference type="ARBA" id="ARBA00022692"/>
    </source>
</evidence>
<keyword evidence="9" id="KW-0408">Iron</keyword>
<comment type="cofactor">
    <cofactor evidence="1">
        <name>heme</name>
        <dbReference type="ChEBI" id="CHEBI:30413"/>
    </cofactor>
</comment>
<dbReference type="Gramene" id="EOY20233">
    <property type="protein sequence ID" value="EOY20233"/>
    <property type="gene ID" value="TCM_045597"/>
</dbReference>
<dbReference type="PANTHER" id="PTHR24282">
    <property type="entry name" value="CYTOCHROME P450 FAMILY MEMBER"/>
    <property type="match status" value="1"/>
</dbReference>
<dbReference type="AlphaFoldDB" id="A0A061FTD2"/>
<evidence type="ECO:0000256" key="4">
    <source>
        <dbReference type="ARBA" id="ARBA00022617"/>
    </source>
</evidence>
<accession>A0A061FTD2</accession>
<evidence type="ECO:0000256" key="2">
    <source>
        <dbReference type="ARBA" id="ARBA00004167"/>
    </source>
</evidence>
<reference evidence="12 13" key="1">
    <citation type="journal article" date="2013" name="Genome Biol.">
        <title>The genome sequence of the most widely cultivated cacao type and its use to identify candidate genes regulating pod color.</title>
        <authorList>
            <person name="Motamayor J.C."/>
            <person name="Mockaitis K."/>
            <person name="Schmutz J."/>
            <person name="Haiminen N."/>
            <person name="Iii D.L."/>
            <person name="Cornejo O."/>
            <person name="Findley S.D."/>
            <person name="Zheng P."/>
            <person name="Utro F."/>
            <person name="Royaert S."/>
            <person name="Saski C."/>
            <person name="Jenkins J."/>
            <person name="Podicheti R."/>
            <person name="Zhao M."/>
            <person name="Scheffler B.E."/>
            <person name="Stack J.C."/>
            <person name="Feltus F.A."/>
            <person name="Mustiga G.M."/>
            <person name="Amores F."/>
            <person name="Phillips W."/>
            <person name="Marelli J.P."/>
            <person name="May G.D."/>
            <person name="Shapiro H."/>
            <person name="Ma J."/>
            <person name="Bustamante C.D."/>
            <person name="Schnell R.J."/>
            <person name="Main D."/>
            <person name="Gilbert D."/>
            <person name="Parida L."/>
            <person name="Kuhn D.N."/>
        </authorList>
    </citation>
    <scope>NUCLEOTIDE SEQUENCE [LARGE SCALE GENOMIC DNA]</scope>
    <source>
        <strain evidence="13">cv. Matina 1-6</strain>
    </source>
</reference>
<gene>
    <name evidence="12" type="ORF">TCM_045597</name>
</gene>
<keyword evidence="11" id="KW-0472">Membrane</keyword>
<dbReference type="EMBL" id="CM001888">
    <property type="protein sequence ID" value="EOY20233.1"/>
    <property type="molecule type" value="Genomic_DNA"/>
</dbReference>
<dbReference type="HOGENOM" id="CLU_1771399_0_0_1"/>
<organism evidence="12 13">
    <name type="scientific">Theobroma cacao</name>
    <name type="common">Cacao</name>
    <name type="synonym">Cocoa</name>
    <dbReference type="NCBI Taxonomy" id="3641"/>
    <lineage>
        <taxon>Eukaryota</taxon>
        <taxon>Viridiplantae</taxon>
        <taxon>Streptophyta</taxon>
        <taxon>Embryophyta</taxon>
        <taxon>Tracheophyta</taxon>
        <taxon>Spermatophyta</taxon>
        <taxon>Magnoliopsida</taxon>
        <taxon>eudicotyledons</taxon>
        <taxon>Gunneridae</taxon>
        <taxon>Pentapetalae</taxon>
        <taxon>rosids</taxon>
        <taxon>malvids</taxon>
        <taxon>Malvales</taxon>
        <taxon>Malvaceae</taxon>
        <taxon>Byttnerioideae</taxon>
        <taxon>Theobroma</taxon>
    </lineage>
</organism>
<dbReference type="PANTHER" id="PTHR24282:SF139">
    <property type="entry name" value="CYTOCHROME P450 714A1-LIKE ISOFORM X1"/>
    <property type="match status" value="1"/>
</dbReference>
<keyword evidence="8" id="KW-0560">Oxidoreductase</keyword>
<evidence type="ECO:0000256" key="1">
    <source>
        <dbReference type="ARBA" id="ARBA00001971"/>
    </source>
</evidence>
<keyword evidence="5" id="KW-0812">Transmembrane</keyword>
<dbReference type="InterPro" id="IPR036396">
    <property type="entry name" value="Cyt_P450_sf"/>
</dbReference>
<evidence type="ECO:0000256" key="6">
    <source>
        <dbReference type="ARBA" id="ARBA00022723"/>
    </source>
</evidence>
<comment type="subcellular location">
    <subcellularLocation>
        <location evidence="2">Membrane</location>
        <topology evidence="2">Single-pass membrane protein</topology>
    </subcellularLocation>
</comment>
<evidence type="ECO:0000256" key="10">
    <source>
        <dbReference type="ARBA" id="ARBA00023033"/>
    </source>
</evidence>
<dbReference type="InterPro" id="IPR050665">
    <property type="entry name" value="Cytochrome_P450_Monooxygen"/>
</dbReference>
<comment type="similarity">
    <text evidence="3">Belongs to the cytochrome P450 family.</text>
</comment>
<dbReference type="OMA" id="LEWQSHI"/>
<dbReference type="GO" id="GO:0004497">
    <property type="term" value="F:monooxygenase activity"/>
    <property type="evidence" value="ECO:0007669"/>
    <property type="project" value="UniProtKB-KW"/>
</dbReference>
<dbReference type="Gene3D" id="1.10.630.10">
    <property type="entry name" value="Cytochrome P450"/>
    <property type="match status" value="1"/>
</dbReference>
<dbReference type="Pfam" id="PF00067">
    <property type="entry name" value="p450"/>
    <property type="match status" value="1"/>
</dbReference>
<proteinExistence type="inferred from homology"/>
<dbReference type="InterPro" id="IPR001128">
    <property type="entry name" value="Cyt_P450"/>
</dbReference>
<name>A0A061FTD2_THECC</name>
<dbReference type="SUPFAM" id="SSF48264">
    <property type="entry name" value="Cytochrome P450"/>
    <property type="match status" value="1"/>
</dbReference>
<keyword evidence="7" id="KW-1133">Transmembrane helix</keyword>
<dbReference type="GO" id="GO:0005506">
    <property type="term" value="F:iron ion binding"/>
    <property type="evidence" value="ECO:0007669"/>
    <property type="project" value="InterPro"/>
</dbReference>
<keyword evidence="13" id="KW-1185">Reference proteome</keyword>
<keyword evidence="6" id="KW-0479">Metal-binding</keyword>
<evidence type="ECO:0000256" key="11">
    <source>
        <dbReference type="ARBA" id="ARBA00023136"/>
    </source>
</evidence>
<evidence type="ECO:0000256" key="3">
    <source>
        <dbReference type="ARBA" id="ARBA00010617"/>
    </source>
</evidence>
<sequence length="147" mass="16796">MKKQNVITNSEKEIESLNWEIVKERERKCIKAFSLENDLLHLILERPLNDQSLGKDSSKCFTVDNCNNMYFTGHKSTAVVSSWCLILLALHLEWQSHILTKVAQVCGEKLPDADSVSHMKIVTMVIQETLHLYPPVAFVSKEALEEI</sequence>
<keyword evidence="10" id="KW-0503">Monooxygenase</keyword>
<dbReference type="eggNOG" id="KOG0157">
    <property type="taxonomic scope" value="Eukaryota"/>
</dbReference>
<evidence type="ECO:0000256" key="8">
    <source>
        <dbReference type="ARBA" id="ARBA00023002"/>
    </source>
</evidence>
<evidence type="ECO:0000313" key="13">
    <source>
        <dbReference type="Proteomes" id="UP000026915"/>
    </source>
</evidence>
<dbReference type="InParanoid" id="A0A061FTD2"/>
<dbReference type="GO" id="GO:0016020">
    <property type="term" value="C:membrane"/>
    <property type="evidence" value="ECO:0007669"/>
    <property type="project" value="UniProtKB-SubCell"/>
</dbReference>
<evidence type="ECO:0000256" key="9">
    <source>
        <dbReference type="ARBA" id="ARBA00023004"/>
    </source>
</evidence>